<keyword evidence="2" id="KW-0175">Coiled coil</keyword>
<dbReference type="Proteomes" id="UP001159363">
    <property type="component" value="Chromosome 5"/>
</dbReference>
<keyword evidence="4" id="KW-1185">Reference proteome</keyword>
<evidence type="ECO:0000313" key="4">
    <source>
        <dbReference type="Proteomes" id="UP001159363"/>
    </source>
</evidence>
<evidence type="ECO:0000256" key="1">
    <source>
        <dbReference type="ARBA" id="ARBA00009019"/>
    </source>
</evidence>
<reference evidence="3 4" key="1">
    <citation type="submission" date="2023-02" db="EMBL/GenBank/DDBJ databases">
        <title>LHISI_Scaffold_Assembly.</title>
        <authorList>
            <person name="Stuart O.P."/>
            <person name="Cleave R."/>
            <person name="Magrath M.J.L."/>
            <person name="Mikheyev A.S."/>
        </authorList>
    </citation>
    <scope>NUCLEOTIDE SEQUENCE [LARGE SCALE GENOMIC DNA]</scope>
    <source>
        <strain evidence="3">Daus_M_001</strain>
        <tissue evidence="3">Leg muscle</tissue>
    </source>
</reference>
<evidence type="ECO:0000313" key="3">
    <source>
        <dbReference type="EMBL" id="KAJ8880781.1"/>
    </source>
</evidence>
<dbReference type="PANTHER" id="PTHR19232">
    <property type="entry name" value="CENTROCORTIN FAMILY MEMBER"/>
    <property type="match status" value="1"/>
</dbReference>
<dbReference type="EMBL" id="JARBHB010000006">
    <property type="protein sequence ID" value="KAJ8880781.1"/>
    <property type="molecule type" value="Genomic_DNA"/>
</dbReference>
<evidence type="ECO:0000256" key="2">
    <source>
        <dbReference type="ARBA" id="ARBA00023054"/>
    </source>
</evidence>
<dbReference type="InterPro" id="IPR026079">
    <property type="entry name" value="CDR2"/>
</dbReference>
<comment type="similarity">
    <text evidence="1">Belongs to the CDR2 family.</text>
</comment>
<protein>
    <submittedName>
        <fullName evidence="3">Uncharacterized protein</fullName>
    </submittedName>
</protein>
<sequence>MLDTCSRRLPFHWSLRSFFYRSELDSNATPGPEACCNIYSVGPTIWKVQRTVSLRTGIFVNATFHSLHQLCQGALVVFKELATWQRQVLVSRCQTHERHSVFLSVSEMNVVKYMERLAVMVTNMALQLFWLQYLTKQTAALREVNDSRLRIYEQLEVSIQDLERGNQRLVLENSSDKKHIKRYCSSHFAVLLSDVL</sequence>
<comment type="caution">
    <text evidence="3">The sequence shown here is derived from an EMBL/GenBank/DDBJ whole genome shotgun (WGS) entry which is preliminary data.</text>
</comment>
<gene>
    <name evidence="3" type="ORF">PR048_017252</name>
</gene>
<proteinExistence type="inferred from homology"/>
<accession>A0ABQ9H951</accession>
<dbReference type="PANTHER" id="PTHR19232:SF7">
    <property type="entry name" value="CENTROCORTIN, ISOFORM A"/>
    <property type="match status" value="1"/>
</dbReference>
<organism evidence="3 4">
    <name type="scientific">Dryococelus australis</name>
    <dbReference type="NCBI Taxonomy" id="614101"/>
    <lineage>
        <taxon>Eukaryota</taxon>
        <taxon>Metazoa</taxon>
        <taxon>Ecdysozoa</taxon>
        <taxon>Arthropoda</taxon>
        <taxon>Hexapoda</taxon>
        <taxon>Insecta</taxon>
        <taxon>Pterygota</taxon>
        <taxon>Neoptera</taxon>
        <taxon>Polyneoptera</taxon>
        <taxon>Phasmatodea</taxon>
        <taxon>Verophasmatodea</taxon>
        <taxon>Anareolatae</taxon>
        <taxon>Phasmatidae</taxon>
        <taxon>Eurycanthinae</taxon>
        <taxon>Dryococelus</taxon>
    </lineage>
</organism>
<name>A0ABQ9H951_9NEOP</name>